<dbReference type="EMBL" id="NXGX01000007">
    <property type="protein sequence ID" value="PKR57128.1"/>
    <property type="molecule type" value="Genomic_DNA"/>
</dbReference>
<dbReference type="SUPFAM" id="SSF159894">
    <property type="entry name" value="YgaC/TfoX-N like"/>
    <property type="match status" value="1"/>
</dbReference>
<dbReference type="AlphaFoldDB" id="A0A2N3L2U2"/>
<gene>
    <name evidence="3" type="ORF">COO92_17310</name>
</gene>
<dbReference type="Gene3D" id="3.30.1460.30">
    <property type="entry name" value="YgaC/TfoX-N like chaperone"/>
    <property type="match status" value="1"/>
</dbReference>
<evidence type="ECO:0000256" key="1">
    <source>
        <dbReference type="SAM" id="MobiDB-lite"/>
    </source>
</evidence>
<keyword evidence="4" id="KW-1185">Reference proteome</keyword>
<dbReference type="Proteomes" id="UP000233332">
    <property type="component" value="Unassembled WGS sequence"/>
</dbReference>
<dbReference type="PANTHER" id="PTHR36121">
    <property type="entry name" value="PROTEIN SXY"/>
    <property type="match status" value="1"/>
</dbReference>
<dbReference type="PANTHER" id="PTHR36121:SF1">
    <property type="entry name" value="PROTEIN SXY"/>
    <property type="match status" value="1"/>
</dbReference>
<evidence type="ECO:0000313" key="3">
    <source>
        <dbReference type="EMBL" id="PKR57128.1"/>
    </source>
</evidence>
<dbReference type="RefSeq" id="WP_101304188.1">
    <property type="nucleotide sequence ID" value="NZ_NXGX01000007.1"/>
</dbReference>
<accession>A0A2N3L2U2</accession>
<feature type="domain" description="TfoX N-terminal" evidence="2">
    <location>
        <begin position="14"/>
        <end position="105"/>
    </location>
</feature>
<proteinExistence type="predicted"/>
<organism evidence="3 4">
    <name type="scientific">Thalassospira lohafexi</name>
    <dbReference type="NCBI Taxonomy" id="744227"/>
    <lineage>
        <taxon>Bacteria</taxon>
        <taxon>Pseudomonadati</taxon>
        <taxon>Pseudomonadota</taxon>
        <taxon>Alphaproteobacteria</taxon>
        <taxon>Rhodospirillales</taxon>
        <taxon>Thalassospiraceae</taxon>
        <taxon>Thalassospira</taxon>
    </lineage>
</organism>
<comment type="caution">
    <text evidence="3">The sequence shown here is derived from an EMBL/GenBank/DDBJ whole genome shotgun (WGS) entry which is preliminary data.</text>
</comment>
<sequence>MASVDNEFVLTIAELLAPRGHIRANRMFGCFGLYCDGVFFAIIADDVLYLKGDAQTRATYDDIGMAQFTVPSGRATTLSYFEVPGEWIENPEPLIEIAHMALGAANRAQAIKDTKKKKRKPGKASQMHDKRNRA</sequence>
<dbReference type="InterPro" id="IPR007076">
    <property type="entry name" value="TfoX_N"/>
</dbReference>
<evidence type="ECO:0000313" key="4">
    <source>
        <dbReference type="Proteomes" id="UP000233332"/>
    </source>
</evidence>
<evidence type="ECO:0000259" key="2">
    <source>
        <dbReference type="Pfam" id="PF04993"/>
    </source>
</evidence>
<protein>
    <submittedName>
        <fullName evidence="3">Competence protein TfoX</fullName>
    </submittedName>
</protein>
<dbReference type="Pfam" id="PF04993">
    <property type="entry name" value="TfoX_N"/>
    <property type="match status" value="1"/>
</dbReference>
<reference evidence="3 4" key="1">
    <citation type="submission" date="2017-09" db="EMBL/GenBank/DDBJ databases">
        <title>Biodiversity and function of Thalassospira species in the particle-attached aromatic-hydrocarbon-degrading consortia from the surface seawater of the China South Sea.</title>
        <authorList>
            <person name="Dong C."/>
            <person name="Lai Q."/>
            <person name="Shao Z."/>
        </authorList>
    </citation>
    <scope>NUCLEOTIDE SEQUENCE [LARGE SCALE GENOMIC DNA]</scope>
    <source>
        <strain evidence="3 4">139Z-12</strain>
    </source>
</reference>
<name>A0A2N3L2U2_9PROT</name>
<feature type="region of interest" description="Disordered" evidence="1">
    <location>
        <begin position="110"/>
        <end position="134"/>
    </location>
</feature>
<dbReference type="InterPro" id="IPR047525">
    <property type="entry name" value="TfoX-like"/>
</dbReference>